<proteinExistence type="predicted"/>
<name>A0A7Z0DJ05_9ACTN</name>
<evidence type="ECO:0000313" key="1">
    <source>
        <dbReference type="EMBL" id="NYI76373.1"/>
    </source>
</evidence>
<accession>A0A7Z0DJ05</accession>
<organism evidence="1 2">
    <name type="scientific">Nocardioides panzhihuensis</name>
    <dbReference type="NCBI Taxonomy" id="860243"/>
    <lineage>
        <taxon>Bacteria</taxon>
        <taxon>Bacillati</taxon>
        <taxon>Actinomycetota</taxon>
        <taxon>Actinomycetes</taxon>
        <taxon>Propionibacteriales</taxon>
        <taxon>Nocardioidaceae</taxon>
        <taxon>Nocardioides</taxon>
    </lineage>
</organism>
<sequence length="31" mass="3234">MIHLVIIGPALSYTENTGTAPHDVARGKATV</sequence>
<dbReference type="Proteomes" id="UP000564496">
    <property type="component" value="Unassembled WGS sequence"/>
</dbReference>
<keyword evidence="2" id="KW-1185">Reference proteome</keyword>
<dbReference type="AlphaFoldDB" id="A0A7Z0DJ05"/>
<comment type="caution">
    <text evidence="1">The sequence shown here is derived from an EMBL/GenBank/DDBJ whole genome shotgun (WGS) entry which is preliminary data.</text>
</comment>
<reference evidence="1 2" key="1">
    <citation type="submission" date="2020-07" db="EMBL/GenBank/DDBJ databases">
        <title>Sequencing the genomes of 1000 actinobacteria strains.</title>
        <authorList>
            <person name="Klenk H.-P."/>
        </authorList>
    </citation>
    <scope>NUCLEOTIDE SEQUENCE [LARGE SCALE GENOMIC DNA]</scope>
    <source>
        <strain evidence="1 2">DSM 26487</strain>
    </source>
</reference>
<gene>
    <name evidence="1" type="ORF">BJ988_001021</name>
</gene>
<evidence type="ECO:0000313" key="2">
    <source>
        <dbReference type="Proteomes" id="UP000564496"/>
    </source>
</evidence>
<protein>
    <submittedName>
        <fullName evidence="1">Uncharacterized protein</fullName>
    </submittedName>
</protein>
<dbReference type="EMBL" id="JACBZR010000001">
    <property type="protein sequence ID" value="NYI76373.1"/>
    <property type="molecule type" value="Genomic_DNA"/>
</dbReference>